<accession>A0A4R3LVC5</accession>
<feature type="signal peptide" evidence="1">
    <location>
        <begin position="1"/>
        <end position="28"/>
    </location>
</feature>
<evidence type="ECO:0000256" key="1">
    <source>
        <dbReference type="SAM" id="SignalP"/>
    </source>
</evidence>
<feature type="chain" id="PRO_5021001626" description="DUF192 domain-containing protein" evidence="1">
    <location>
        <begin position="29"/>
        <end position="158"/>
    </location>
</feature>
<name>A0A4R3LVC5_9BURK</name>
<evidence type="ECO:0008006" key="4">
    <source>
        <dbReference type="Google" id="ProtNLM"/>
    </source>
</evidence>
<dbReference type="Pfam" id="PF02643">
    <property type="entry name" value="DUF192"/>
    <property type="match status" value="1"/>
</dbReference>
<sequence length="158" mass="17022">MFAVHKITGLFSPAFFFCAALLAGSMQASSCNAQTMQLLPTTEIAIGAQTVQAEVAATEASREQGLMYRQSLLPDHGMLFVFDSADVQCFWMKNTLLPLSIAFIAGDGKILNIADMQPQTEDAHCPVGPIVYALEMQQGWFAGHQIQAGQTVTGLPKP</sequence>
<dbReference type="InterPro" id="IPR038695">
    <property type="entry name" value="Saro_0823-like_sf"/>
</dbReference>
<reference evidence="2 3" key="1">
    <citation type="submission" date="2019-03" db="EMBL/GenBank/DDBJ databases">
        <title>Genomic Encyclopedia of Type Strains, Phase IV (KMG-IV): sequencing the most valuable type-strain genomes for metagenomic binning, comparative biology and taxonomic classification.</title>
        <authorList>
            <person name="Goeker M."/>
        </authorList>
    </citation>
    <scope>NUCLEOTIDE SEQUENCE [LARGE SCALE GENOMIC DNA]</scope>
    <source>
        <strain evidence="2 3">DSM 24591</strain>
    </source>
</reference>
<dbReference type="PANTHER" id="PTHR37953">
    <property type="entry name" value="UPF0127 PROTEIN MJ1496"/>
    <property type="match status" value="1"/>
</dbReference>
<evidence type="ECO:0000313" key="3">
    <source>
        <dbReference type="Proteomes" id="UP000295525"/>
    </source>
</evidence>
<dbReference type="InterPro" id="IPR003795">
    <property type="entry name" value="DUF192"/>
</dbReference>
<keyword evidence="3" id="KW-1185">Reference proteome</keyword>
<evidence type="ECO:0000313" key="2">
    <source>
        <dbReference type="EMBL" id="TCT04504.1"/>
    </source>
</evidence>
<dbReference type="Gene3D" id="2.60.120.1140">
    <property type="entry name" value="Protein of unknown function DUF192"/>
    <property type="match status" value="1"/>
</dbReference>
<dbReference type="EMBL" id="SMAJ01000012">
    <property type="protein sequence ID" value="TCT04504.1"/>
    <property type="molecule type" value="Genomic_DNA"/>
</dbReference>
<keyword evidence="1" id="KW-0732">Signal</keyword>
<proteinExistence type="predicted"/>
<protein>
    <recommendedName>
        <fullName evidence="4">DUF192 domain-containing protein</fullName>
    </recommendedName>
</protein>
<dbReference type="PANTHER" id="PTHR37953:SF1">
    <property type="entry name" value="UPF0127 PROTEIN MJ1496"/>
    <property type="match status" value="1"/>
</dbReference>
<dbReference type="Proteomes" id="UP000295525">
    <property type="component" value="Unassembled WGS sequence"/>
</dbReference>
<dbReference type="RefSeq" id="WP_425012737.1">
    <property type="nucleotide sequence ID" value="NZ_SMAJ01000012.1"/>
</dbReference>
<organism evidence="2 3">
    <name type="scientific">Paralcaligenes ureilyticus</name>
    <dbReference type="NCBI Taxonomy" id="627131"/>
    <lineage>
        <taxon>Bacteria</taxon>
        <taxon>Pseudomonadati</taxon>
        <taxon>Pseudomonadota</taxon>
        <taxon>Betaproteobacteria</taxon>
        <taxon>Burkholderiales</taxon>
        <taxon>Alcaligenaceae</taxon>
        <taxon>Paralcaligenes</taxon>
    </lineage>
</organism>
<dbReference type="AlphaFoldDB" id="A0A4R3LVC5"/>
<comment type="caution">
    <text evidence="2">The sequence shown here is derived from an EMBL/GenBank/DDBJ whole genome shotgun (WGS) entry which is preliminary data.</text>
</comment>
<gene>
    <name evidence="2" type="ORF">EDC26_11297</name>
</gene>